<feature type="compositionally biased region" description="Basic and acidic residues" evidence="1">
    <location>
        <begin position="133"/>
        <end position="145"/>
    </location>
</feature>
<feature type="region of interest" description="Disordered" evidence="1">
    <location>
        <begin position="1368"/>
        <end position="1658"/>
    </location>
</feature>
<proteinExistence type="predicted"/>
<dbReference type="Gene3D" id="3.30.1490.40">
    <property type="match status" value="1"/>
</dbReference>
<feature type="region of interest" description="Disordered" evidence="1">
    <location>
        <begin position="418"/>
        <end position="505"/>
    </location>
</feature>
<feature type="compositionally biased region" description="Pro residues" evidence="1">
    <location>
        <begin position="291"/>
        <end position="301"/>
    </location>
</feature>
<dbReference type="Proteomes" id="UP001161247">
    <property type="component" value="Chromosome 8"/>
</dbReference>
<dbReference type="SMART" id="SM00444">
    <property type="entry name" value="GYF"/>
    <property type="match status" value="1"/>
</dbReference>
<gene>
    <name evidence="3" type="ORF">OLC1_LOCUS22944</name>
</gene>
<evidence type="ECO:0000259" key="2">
    <source>
        <dbReference type="PROSITE" id="PS50829"/>
    </source>
</evidence>
<dbReference type="InterPro" id="IPR003169">
    <property type="entry name" value="GYF"/>
</dbReference>
<feature type="compositionally biased region" description="Polar residues" evidence="1">
    <location>
        <begin position="435"/>
        <end position="444"/>
    </location>
</feature>
<feature type="compositionally biased region" description="Basic residues" evidence="1">
    <location>
        <begin position="1225"/>
        <end position="1234"/>
    </location>
</feature>
<feature type="domain" description="GYF" evidence="2">
    <location>
        <begin position="636"/>
        <end position="687"/>
    </location>
</feature>
<feature type="compositionally biased region" description="Basic and acidic residues" evidence="1">
    <location>
        <begin position="201"/>
        <end position="277"/>
    </location>
</feature>
<dbReference type="CDD" id="cd00072">
    <property type="entry name" value="GYF"/>
    <property type="match status" value="1"/>
</dbReference>
<dbReference type="SUPFAM" id="SSF55277">
    <property type="entry name" value="GYF domain"/>
    <property type="match status" value="1"/>
</dbReference>
<feature type="compositionally biased region" description="Basic and acidic residues" evidence="1">
    <location>
        <begin position="1238"/>
        <end position="1252"/>
    </location>
</feature>
<evidence type="ECO:0000313" key="3">
    <source>
        <dbReference type="EMBL" id="CAI9116727.1"/>
    </source>
</evidence>
<feature type="compositionally biased region" description="Basic and acidic residues" evidence="1">
    <location>
        <begin position="1261"/>
        <end position="1273"/>
    </location>
</feature>
<dbReference type="InterPro" id="IPR035445">
    <property type="entry name" value="GYF-like_dom_sf"/>
</dbReference>
<sequence>MAKVTKDFRGNLICGLTGVDEVSQIVEQQQQPKKGFLSASVTELQIFLNSISLSPSICSLRSSMADKTDFDSRQPPQISKDGHVSESPIPLSPQWLLPKSGEIKSGLTGENHISLHPGFSSRSDIMKSPGLNEEARDSNKKRDVFRPSVLDMDSGRRERWRDEERETNSAVRKDRWREGDKEPTENRRTDRWTDSSGKYYGEARRGQNDRWTDSGNKETSNEPRRENKWNSRWGPDDKESDNLREKWADSSKDPDLEKSASHVSYHGRDEKEGDHYRPWRLNSSQSRGRADPPPHYTPPTPNRQAPVFTHGRGRGETTPTFSLGRGRVNPASNAYTQLHSVGSLSEKGETLNGESLPWRYSRTKLLDLYRTTDTRLSDKLLTELTQVPSLTQEDALEPLALCSPTSEELMILKGIDKGDVVGSGAPQVTRDGSMGRNSSDFLQSRRNKLGPGDDLPLDANDPKDKALETAGGGSNYTEHLSYDPRVQSHGFPSKHDPGQEHNKYPDHRLSSEAARDDGTYRKHNNVPVNAEETMHGHSSIGGPWRSSSFGERLHSVVQDSRELPGPVSSRAPDVGWSDPQKDMNTEWGKRVADQSYARSDGPNWRIGEEHVLRRQPSAIFEKEPDIQKAIPQSPEDLVLYYKDPQGAIQGPFRGSDIIGWFEAGYFGIDLLVRLAGSPPDSPFCLLGDVMPHLRAKVRPPPGFSAAKQNEIADASSRFNFSSFGVPRADPSEIDMMQNESRYKHNSATEAENRFLESLMNGNMSGFPLEKSIPSEGIRGYLGSNTNTTLGAESADNAYLLAKKVSLERQRSLPNPYPWPVRETVPHFPASEIAQDSTLPHSRLLPSLADNARPQLAPQNVDLMSILQGLPERSNVGLNNGPTGWSNFSAQAGLDPLQEKLDIHQAQNFPPHAAYGMQQQRLQPQANLLGNVMDNTSGIFGPDKLISPALSQDPQLLNLLQQRQLQQSQTPASLQQLNLLDRMLLLKHQQKQEEQQLLLRQQKELLSQVLSEQNPHQRLGETPYGQLQTAPAAMAPSDHSQFQPSHELFKVGSQLQVPNLQEERASSFGQTPSVTRDMIQSVGAETSRMPLPHEVFGEAVHHSGWDHNLSEHFGRPEQKTSSSMNDLLSPLGLLKNYQPEMSLQTNNPELTFNAALSSPTGEHLELSMTMPPVATGSDAKVLSVPEQVEESRLLSDGTQAEAIQSTNESIVAKEVKNVESREIKKSDKKSKKQKSAKASADKGTKMQDLKPADIEGTNFSVEKLDRQSLPEEQKALSPPTSQVDGLTLDEKNQLGQVGSNTLPNNIQVPAGRAWKPAPGFKPKSLLEIQLEEQSRAQKEIAVPEPVTSLSSSNILTPWAGVVANVDSKSLRETSDLNPGKLDSSVNQRSRKSQLHDLLQDTAVAKSSEKETENDGFSYASVASSQPEAIEDNNFIEAKDTKKSRKKSAKSKNAGSKASIMSIPDVPVGSSPLDKNKSLRTLQQDKEVLPAIPSGPSLGDFVVWKGDTVNSAPPPAWSTDSGKVPKPTSLRDILKEQGKKSTSQHIPVPSAQKPAATQPSRGGGSSWSTSGASPGKAASPIQINSQVSLSKHKADDDLFWGPADQPKQETKLSDFPQLGSKSTTSKAVPSVALSRQKSSSGKPMEHSSASNLSTNLSIKGKKDSSTKYTEAMDFREWCENECIRLIKTKDTSFLEYCLKQSRQEAETLLIENLGSFDPDHEFIDKFLNYKDLLPADVLEIAFQSRNDRRVAGSGAREVISDNGGFRDSDQSSATAGEGSAKGKKKAKKGKKVSPSVLGFNVVSNRIMMGEIQTVED</sequence>
<dbReference type="Pfam" id="PF02213">
    <property type="entry name" value="GYF"/>
    <property type="match status" value="1"/>
</dbReference>
<feature type="compositionally biased region" description="Polar residues" evidence="1">
    <location>
        <begin position="1617"/>
        <end position="1655"/>
    </location>
</feature>
<feature type="compositionally biased region" description="Polar residues" evidence="1">
    <location>
        <begin position="1292"/>
        <end position="1306"/>
    </location>
</feature>
<dbReference type="EMBL" id="OX459125">
    <property type="protein sequence ID" value="CAI9116727.1"/>
    <property type="molecule type" value="Genomic_DNA"/>
</dbReference>
<evidence type="ECO:0000256" key="1">
    <source>
        <dbReference type="SAM" id="MobiDB-lite"/>
    </source>
</evidence>
<feature type="compositionally biased region" description="Basic residues" evidence="1">
    <location>
        <begin position="1779"/>
        <end position="1789"/>
    </location>
</feature>
<protein>
    <submittedName>
        <fullName evidence="3">OLC1v1017957C2</fullName>
    </submittedName>
</protein>
<feature type="compositionally biased region" description="Low complexity" evidence="1">
    <location>
        <begin position="1564"/>
        <end position="1573"/>
    </location>
</feature>
<feature type="compositionally biased region" description="Basic and acidic residues" evidence="1">
    <location>
        <begin position="153"/>
        <end position="193"/>
    </location>
</feature>
<dbReference type="PROSITE" id="PS50829">
    <property type="entry name" value="GYF"/>
    <property type="match status" value="1"/>
</dbReference>
<organism evidence="3 4">
    <name type="scientific">Oldenlandia corymbosa var. corymbosa</name>
    <dbReference type="NCBI Taxonomy" id="529605"/>
    <lineage>
        <taxon>Eukaryota</taxon>
        <taxon>Viridiplantae</taxon>
        <taxon>Streptophyta</taxon>
        <taxon>Embryophyta</taxon>
        <taxon>Tracheophyta</taxon>
        <taxon>Spermatophyta</taxon>
        <taxon>Magnoliopsida</taxon>
        <taxon>eudicotyledons</taxon>
        <taxon>Gunneridae</taxon>
        <taxon>Pentapetalae</taxon>
        <taxon>asterids</taxon>
        <taxon>lamiids</taxon>
        <taxon>Gentianales</taxon>
        <taxon>Rubiaceae</taxon>
        <taxon>Rubioideae</taxon>
        <taxon>Spermacoceae</taxon>
        <taxon>Hedyotis-Oldenlandia complex</taxon>
        <taxon>Oldenlandia</taxon>
    </lineage>
</organism>
<feature type="region of interest" description="Disordered" evidence="1">
    <location>
        <begin position="1759"/>
        <end position="1790"/>
    </location>
</feature>
<reference evidence="3" key="1">
    <citation type="submission" date="2023-03" db="EMBL/GenBank/DDBJ databases">
        <authorList>
            <person name="Julca I."/>
        </authorList>
    </citation>
    <scope>NUCLEOTIDE SEQUENCE</scope>
</reference>
<name>A0AAV1EAL5_OLDCO</name>
<dbReference type="PANTHER" id="PTHR47471">
    <property type="entry name" value="GYF DOMAIN-CONTAINING PROTEIN"/>
    <property type="match status" value="1"/>
</dbReference>
<feature type="region of interest" description="Disordered" evidence="1">
    <location>
        <begin position="67"/>
        <end position="329"/>
    </location>
</feature>
<keyword evidence="4" id="KW-1185">Reference proteome</keyword>
<feature type="compositionally biased region" description="Basic and acidic residues" evidence="1">
    <location>
        <begin position="493"/>
        <end position="505"/>
    </location>
</feature>
<dbReference type="PANTHER" id="PTHR47471:SF1">
    <property type="entry name" value="PROTEIN ESSENTIAL FOR POTEXVIRUS ACCUMULATION 1"/>
    <property type="match status" value="1"/>
</dbReference>
<feature type="region of interest" description="Disordered" evidence="1">
    <location>
        <begin position="559"/>
        <end position="584"/>
    </location>
</feature>
<feature type="region of interest" description="Disordered" evidence="1">
    <location>
        <begin position="1218"/>
        <end position="1314"/>
    </location>
</feature>
<evidence type="ECO:0000313" key="4">
    <source>
        <dbReference type="Proteomes" id="UP001161247"/>
    </source>
</evidence>
<accession>A0AAV1EAL5</accession>